<evidence type="ECO:0000259" key="2">
    <source>
        <dbReference type="SMART" id="SM01097"/>
    </source>
</evidence>
<protein>
    <recommendedName>
        <fullName evidence="2">Carbamoyl-phosphate synthase small subunit N-terminal domain-containing protein</fullName>
    </recommendedName>
</protein>
<evidence type="ECO:0000313" key="3">
    <source>
        <dbReference type="EMBL" id="CAK0863986.1"/>
    </source>
</evidence>
<organism evidence="3 4">
    <name type="scientific">Prorocentrum cordatum</name>
    <dbReference type="NCBI Taxonomy" id="2364126"/>
    <lineage>
        <taxon>Eukaryota</taxon>
        <taxon>Sar</taxon>
        <taxon>Alveolata</taxon>
        <taxon>Dinophyceae</taxon>
        <taxon>Prorocentrales</taxon>
        <taxon>Prorocentraceae</taxon>
        <taxon>Prorocentrum</taxon>
    </lineage>
</organism>
<dbReference type="SUPFAM" id="SSF52021">
    <property type="entry name" value="Carbamoyl phosphate synthetase, small subunit N-terminal domain"/>
    <property type="match status" value="1"/>
</dbReference>
<gene>
    <name evidence="3" type="ORF">PCOR1329_LOCUS51981</name>
</gene>
<dbReference type="Gene3D" id="3.50.30.20">
    <property type="entry name" value="Carbamoyl-phosphate synthase small subunit, N-terminal domain"/>
    <property type="match status" value="1"/>
</dbReference>
<sequence length="266" mass="28449">MLSRDPAPAGDREPNARPESLTDPSYAGQILVLTFPLVGNYGVPDEDPECDALGLLRHFESNKIHIKALVISDYSFVASHYTSRKTLGQWLEEHKIPGIYGVDTRALTKLIRMHGALLGKVVVEGGAQSASMEFADPNETNLAASVSRTQKQVFLPPPLPPAVEDGAAAPTPAEDEQVKLPAKAYDQLHTVKGEAGLEGPKADLNLDQGIAREPTQTADTAAGDVLAVVSISVFVSTPQRDAQSFFQDTLAAQASEIETPRRSSPS</sequence>
<accession>A0ABN9UV47</accession>
<evidence type="ECO:0000256" key="1">
    <source>
        <dbReference type="SAM" id="MobiDB-lite"/>
    </source>
</evidence>
<feature type="region of interest" description="Disordered" evidence="1">
    <location>
        <begin position="1"/>
        <end position="23"/>
    </location>
</feature>
<dbReference type="Pfam" id="PF00988">
    <property type="entry name" value="CPSase_sm_chain"/>
    <property type="match status" value="1"/>
</dbReference>
<name>A0ABN9UV47_9DINO</name>
<dbReference type="InterPro" id="IPR002474">
    <property type="entry name" value="CarbamoylP_synth_ssu_N"/>
</dbReference>
<feature type="domain" description="Carbamoyl-phosphate synthase small subunit N-terminal" evidence="2">
    <location>
        <begin position="14"/>
        <end position="122"/>
    </location>
</feature>
<reference evidence="3" key="1">
    <citation type="submission" date="2023-10" db="EMBL/GenBank/DDBJ databases">
        <authorList>
            <person name="Chen Y."/>
            <person name="Shah S."/>
            <person name="Dougan E. K."/>
            <person name="Thang M."/>
            <person name="Chan C."/>
        </authorList>
    </citation>
    <scope>NUCLEOTIDE SEQUENCE [LARGE SCALE GENOMIC DNA]</scope>
</reference>
<dbReference type="EMBL" id="CAUYUJ010016320">
    <property type="protein sequence ID" value="CAK0863986.1"/>
    <property type="molecule type" value="Genomic_DNA"/>
</dbReference>
<dbReference type="SMART" id="SM01097">
    <property type="entry name" value="CPSase_sm_chain"/>
    <property type="match status" value="1"/>
</dbReference>
<keyword evidence="4" id="KW-1185">Reference proteome</keyword>
<dbReference type="InterPro" id="IPR036480">
    <property type="entry name" value="CarbP_synth_ssu_N_sf"/>
</dbReference>
<evidence type="ECO:0000313" key="4">
    <source>
        <dbReference type="Proteomes" id="UP001189429"/>
    </source>
</evidence>
<comment type="caution">
    <text evidence="3">The sequence shown here is derived from an EMBL/GenBank/DDBJ whole genome shotgun (WGS) entry which is preliminary data.</text>
</comment>
<dbReference type="Proteomes" id="UP001189429">
    <property type="component" value="Unassembled WGS sequence"/>
</dbReference>
<proteinExistence type="predicted"/>